<dbReference type="GO" id="GO:0016757">
    <property type="term" value="F:glycosyltransferase activity"/>
    <property type="evidence" value="ECO:0007669"/>
    <property type="project" value="InterPro"/>
</dbReference>
<accession>A0A7W9SSF8</accession>
<dbReference type="RefSeq" id="WP_184199722.1">
    <property type="nucleotide sequence ID" value="NZ_JACHGW010000003.1"/>
</dbReference>
<dbReference type="InterPro" id="IPR001296">
    <property type="entry name" value="Glyco_trans_1"/>
</dbReference>
<dbReference type="AlphaFoldDB" id="A0A7W9SSF8"/>
<evidence type="ECO:0000313" key="4">
    <source>
        <dbReference type="Proteomes" id="UP000520814"/>
    </source>
</evidence>
<gene>
    <name evidence="3" type="ORF">HNQ39_003671</name>
</gene>
<comment type="caution">
    <text evidence="3">The sequence shown here is derived from an EMBL/GenBank/DDBJ whole genome shotgun (WGS) entry which is preliminary data.</text>
</comment>
<protein>
    <submittedName>
        <fullName evidence="3">Glycosyltransferase involved in cell wall biosynthesis</fullName>
    </submittedName>
</protein>
<sequence length="407" mass="45391">MRAILLSWEYPPMRVGGIAAALEGLAPALARAGVETHVVTCGDSGGAPEENPEPNLFLHRVTVSEPSDNFVHWVHLLNDKLDERADGLIREWQKKEARKKNKTPIVLHVHDWLGQFAGIALKHRYKLPMLSTIHATEFGRNGGIRTEGQHYINRCEWELASESWRVIVCSDFMRGEVEYALGVPWDKMDVLPNGVEARVFEGLEGDAWWNFRRRFASDNEKIVFFIGRPVHEKGAHVLVQALPRVRARGVNAKLVIAGGGVRGHLETLAGQLGVWDHVYFTGRVSDQDRDNLYQVADVAVFPSLYEPFGIVALEAMAAHTPVVVSDAGGLSEVVEHNVTGTTTYKGDPDSLAWGIARAVNDPGHSRWMAQNAYERVEKIFNWDVIAADTKAVYERVWDEYKASGWGG</sequence>
<dbReference type="InterPro" id="IPR028098">
    <property type="entry name" value="Glyco_trans_4-like_N"/>
</dbReference>
<dbReference type="Proteomes" id="UP000520814">
    <property type="component" value="Unassembled WGS sequence"/>
</dbReference>
<dbReference type="Pfam" id="PF00534">
    <property type="entry name" value="Glycos_transf_1"/>
    <property type="match status" value="1"/>
</dbReference>
<feature type="domain" description="Glycosyl transferase family 1" evidence="1">
    <location>
        <begin position="213"/>
        <end position="375"/>
    </location>
</feature>
<reference evidence="3 4" key="1">
    <citation type="submission" date="2020-08" db="EMBL/GenBank/DDBJ databases">
        <title>Genomic Encyclopedia of Type Strains, Phase IV (KMG-IV): sequencing the most valuable type-strain genomes for metagenomic binning, comparative biology and taxonomic classification.</title>
        <authorList>
            <person name="Goeker M."/>
        </authorList>
    </citation>
    <scope>NUCLEOTIDE SEQUENCE [LARGE SCALE GENOMIC DNA]</scope>
    <source>
        <strain evidence="3 4">DSM 23562</strain>
    </source>
</reference>
<evidence type="ECO:0000259" key="1">
    <source>
        <dbReference type="Pfam" id="PF00534"/>
    </source>
</evidence>
<dbReference type="Pfam" id="PF13439">
    <property type="entry name" value="Glyco_transf_4"/>
    <property type="match status" value="1"/>
</dbReference>
<organism evidence="3 4">
    <name type="scientific">Armatimonas rosea</name>
    <dbReference type="NCBI Taxonomy" id="685828"/>
    <lineage>
        <taxon>Bacteria</taxon>
        <taxon>Bacillati</taxon>
        <taxon>Armatimonadota</taxon>
        <taxon>Armatimonadia</taxon>
        <taxon>Armatimonadales</taxon>
        <taxon>Armatimonadaceae</taxon>
        <taxon>Armatimonas</taxon>
    </lineage>
</organism>
<dbReference type="PANTHER" id="PTHR12526:SF638">
    <property type="entry name" value="SPORE COAT PROTEIN SA"/>
    <property type="match status" value="1"/>
</dbReference>
<name>A0A7W9SSF8_ARMRO</name>
<dbReference type="Gene3D" id="3.40.50.2000">
    <property type="entry name" value="Glycogen Phosphorylase B"/>
    <property type="match status" value="2"/>
</dbReference>
<keyword evidence="3" id="KW-0808">Transferase</keyword>
<evidence type="ECO:0000313" key="3">
    <source>
        <dbReference type="EMBL" id="MBB6051861.1"/>
    </source>
</evidence>
<evidence type="ECO:0000259" key="2">
    <source>
        <dbReference type="Pfam" id="PF13439"/>
    </source>
</evidence>
<dbReference type="EMBL" id="JACHGW010000003">
    <property type="protein sequence ID" value="MBB6051861.1"/>
    <property type="molecule type" value="Genomic_DNA"/>
</dbReference>
<dbReference type="CDD" id="cd03801">
    <property type="entry name" value="GT4_PimA-like"/>
    <property type="match status" value="1"/>
</dbReference>
<keyword evidence="4" id="KW-1185">Reference proteome</keyword>
<dbReference type="SUPFAM" id="SSF53756">
    <property type="entry name" value="UDP-Glycosyltransferase/glycogen phosphorylase"/>
    <property type="match status" value="1"/>
</dbReference>
<proteinExistence type="predicted"/>
<dbReference type="PANTHER" id="PTHR12526">
    <property type="entry name" value="GLYCOSYLTRANSFERASE"/>
    <property type="match status" value="1"/>
</dbReference>
<feature type="domain" description="Glycosyltransferase subfamily 4-like N-terminal" evidence="2">
    <location>
        <begin position="15"/>
        <end position="196"/>
    </location>
</feature>